<feature type="compositionally biased region" description="Basic and acidic residues" evidence="1">
    <location>
        <begin position="41"/>
        <end position="95"/>
    </location>
</feature>
<evidence type="ECO:0000313" key="2">
    <source>
        <dbReference type="EMBL" id="CAL5129986.1"/>
    </source>
</evidence>
<name>A0AAV2T0X2_CALDB</name>
<gene>
    <name evidence="2" type="ORF">CDAUBV1_LOCUS1435</name>
</gene>
<comment type="caution">
    <text evidence="2">The sequence shown here is derived from an EMBL/GenBank/DDBJ whole genome shotgun (WGS) entry which is preliminary data.</text>
</comment>
<accession>A0AAV2T0X2</accession>
<dbReference type="Proteomes" id="UP001497525">
    <property type="component" value="Unassembled WGS sequence"/>
</dbReference>
<evidence type="ECO:0000313" key="3">
    <source>
        <dbReference type="Proteomes" id="UP001497525"/>
    </source>
</evidence>
<dbReference type="AlphaFoldDB" id="A0AAV2T0X2"/>
<organism evidence="2 3">
    <name type="scientific">Calicophoron daubneyi</name>
    <name type="common">Rumen fluke</name>
    <name type="synonym">Paramphistomum daubneyi</name>
    <dbReference type="NCBI Taxonomy" id="300641"/>
    <lineage>
        <taxon>Eukaryota</taxon>
        <taxon>Metazoa</taxon>
        <taxon>Spiralia</taxon>
        <taxon>Lophotrochozoa</taxon>
        <taxon>Platyhelminthes</taxon>
        <taxon>Trematoda</taxon>
        <taxon>Digenea</taxon>
        <taxon>Plagiorchiida</taxon>
        <taxon>Pronocephalata</taxon>
        <taxon>Paramphistomoidea</taxon>
        <taxon>Paramphistomidae</taxon>
        <taxon>Calicophoron</taxon>
    </lineage>
</organism>
<reference evidence="2" key="1">
    <citation type="submission" date="2024-06" db="EMBL/GenBank/DDBJ databases">
        <authorList>
            <person name="Liu X."/>
            <person name="Lenzi L."/>
            <person name="Haldenby T S."/>
            <person name="Uol C."/>
        </authorList>
    </citation>
    <scope>NUCLEOTIDE SEQUENCE</scope>
</reference>
<feature type="compositionally biased region" description="Polar residues" evidence="1">
    <location>
        <begin position="122"/>
        <end position="140"/>
    </location>
</feature>
<proteinExistence type="predicted"/>
<feature type="region of interest" description="Disordered" evidence="1">
    <location>
        <begin position="1"/>
        <end position="140"/>
    </location>
</feature>
<protein>
    <submittedName>
        <fullName evidence="2">Uncharacterized protein</fullName>
    </submittedName>
</protein>
<sequence>MMSCGEVHTHRLKLTSMGDGQGPNADGNIAGESNVFFVGETEPRREISDGLRERLTRPQHPQTDHVQRERETEQRRKDLQEQKLRKLHEHHEKVSRLAAQKKLKKKKEAEGQNNEEEQANKTAGTSNEGPQQTSNDRTTG</sequence>
<dbReference type="EMBL" id="CAXLJL010000057">
    <property type="protein sequence ID" value="CAL5129986.1"/>
    <property type="molecule type" value="Genomic_DNA"/>
</dbReference>
<evidence type="ECO:0000256" key="1">
    <source>
        <dbReference type="SAM" id="MobiDB-lite"/>
    </source>
</evidence>